<protein>
    <recommendedName>
        <fullName evidence="5">Beta-barrel porin-2, OmpL-like. bbp2</fullName>
    </recommendedName>
</protein>
<keyword evidence="2" id="KW-0732">Signal</keyword>
<dbReference type="EMBL" id="FUYP01000020">
    <property type="protein sequence ID" value="SKB80960.1"/>
    <property type="molecule type" value="Genomic_DNA"/>
</dbReference>
<evidence type="ECO:0000256" key="2">
    <source>
        <dbReference type="SAM" id="SignalP"/>
    </source>
</evidence>
<proteinExistence type="predicted"/>
<accession>A0A1T5EAZ2</accession>
<dbReference type="Proteomes" id="UP000190044">
    <property type="component" value="Unassembled WGS sequence"/>
</dbReference>
<dbReference type="AlphaFoldDB" id="A0A1T5EAZ2"/>
<feature type="signal peptide" evidence="2">
    <location>
        <begin position="1"/>
        <end position="22"/>
    </location>
</feature>
<reference evidence="4" key="1">
    <citation type="submission" date="2017-02" db="EMBL/GenBank/DDBJ databases">
        <authorList>
            <person name="Varghese N."/>
            <person name="Submissions S."/>
        </authorList>
    </citation>
    <scope>NUCLEOTIDE SEQUENCE [LARGE SCALE GENOMIC DNA]</scope>
    <source>
        <strain evidence="4">R11H</strain>
    </source>
</reference>
<feature type="chain" id="PRO_5011984420" description="Beta-barrel porin-2, OmpL-like. bbp2" evidence="2">
    <location>
        <begin position="23"/>
        <end position="446"/>
    </location>
</feature>
<dbReference type="RefSeq" id="WP_079639507.1">
    <property type="nucleotide sequence ID" value="NZ_FUYP01000020.1"/>
</dbReference>
<evidence type="ECO:0000313" key="3">
    <source>
        <dbReference type="EMBL" id="SKB80960.1"/>
    </source>
</evidence>
<name>A0A1T5EAZ2_9SPHN</name>
<sequence length="446" mass="47756">MLKTSLLAGAAALALTPLAATAQNHGAHAGHAMPAASPEPTPEPDAQDDAGTMDHAAMGHYAMKQDAALPSAEGSGTSRLPGNEGGHSGLHLMPGDDWMLMAHGFAWGVYTDQSGPRGGDKAYVQSMLMLSAEKDTGWGRVQFKSMMSLEPLMANRGYPNLFAAGESAGGVPLVDRQHPHDLFMELAARVDVDVGDNGRLFLYGGPVGEPAIGPSAFMHRGSARYNPEAPITHHWFDSTHITYGVATLGYQTPQVQLEASLFTGREPDEERWGIESPRFDSWAVRGTWTPSPEWAVQLSHARLKEPEALHAGENEHRTTASVQFANGKGLSAMAAFSAKNRDPGGTLTAWLAEANWDIDRHHSLFARVENVRNDELFPDHADPLHDVAFRVTKFQAGYAYRIPLTGPLNLALGGSVAAFAKPDALEAAYGKTPVGATLFARLSLGL</sequence>
<organism evidence="3 4">
    <name type="scientific">Sphingopyxis flava</name>
    <dbReference type="NCBI Taxonomy" id="1507287"/>
    <lineage>
        <taxon>Bacteria</taxon>
        <taxon>Pseudomonadati</taxon>
        <taxon>Pseudomonadota</taxon>
        <taxon>Alphaproteobacteria</taxon>
        <taxon>Sphingomonadales</taxon>
        <taxon>Sphingomonadaceae</taxon>
        <taxon>Sphingopyxis</taxon>
    </lineage>
</organism>
<feature type="region of interest" description="Disordered" evidence="1">
    <location>
        <begin position="68"/>
        <end position="89"/>
    </location>
</feature>
<keyword evidence="4" id="KW-1185">Reference proteome</keyword>
<evidence type="ECO:0000313" key="4">
    <source>
        <dbReference type="Proteomes" id="UP000190044"/>
    </source>
</evidence>
<dbReference type="OrthoDB" id="5490906at2"/>
<feature type="region of interest" description="Disordered" evidence="1">
    <location>
        <begin position="25"/>
        <end position="49"/>
    </location>
</feature>
<evidence type="ECO:0000256" key="1">
    <source>
        <dbReference type="SAM" id="MobiDB-lite"/>
    </source>
</evidence>
<evidence type="ECO:0008006" key="5">
    <source>
        <dbReference type="Google" id="ProtNLM"/>
    </source>
</evidence>
<gene>
    <name evidence="3" type="ORF">SAMN06295937_102037</name>
</gene>